<dbReference type="GO" id="GO:0006281">
    <property type="term" value="P:DNA repair"/>
    <property type="evidence" value="ECO:0007669"/>
    <property type="project" value="UniProtKB-KW"/>
</dbReference>
<reference evidence="16" key="1">
    <citation type="submission" date="2020-05" db="EMBL/GenBank/DDBJ databases">
        <title>Phylogenomic resolution of chytrid fungi.</title>
        <authorList>
            <person name="Stajich J.E."/>
            <person name="Amses K."/>
            <person name="Simmons R."/>
            <person name="Seto K."/>
            <person name="Myers J."/>
            <person name="Bonds A."/>
            <person name="Quandt C.A."/>
            <person name="Barry K."/>
            <person name="Liu P."/>
            <person name="Grigoriev I."/>
            <person name="Longcore J.E."/>
            <person name="James T.Y."/>
        </authorList>
    </citation>
    <scope>NUCLEOTIDE SEQUENCE</scope>
    <source>
        <strain evidence="16">PLAUS21</strain>
    </source>
</reference>
<evidence type="ECO:0000256" key="7">
    <source>
        <dbReference type="ARBA" id="ARBA00022490"/>
    </source>
</evidence>
<keyword evidence="11" id="KW-0779">Telomere</keyword>
<dbReference type="GO" id="GO:0005737">
    <property type="term" value="C:cytoplasm"/>
    <property type="evidence" value="ECO:0007669"/>
    <property type="project" value="UniProtKB-SubCell"/>
</dbReference>
<evidence type="ECO:0000256" key="2">
    <source>
        <dbReference type="ARBA" id="ARBA00004496"/>
    </source>
</evidence>
<feature type="compositionally biased region" description="Low complexity" evidence="15">
    <location>
        <begin position="305"/>
        <end position="316"/>
    </location>
</feature>
<keyword evidence="7" id="KW-0963">Cytoplasm</keyword>
<feature type="region of interest" description="Disordered" evidence="15">
    <location>
        <begin position="649"/>
        <end position="671"/>
    </location>
</feature>
<organism evidence="16 17">
    <name type="scientific">Boothiomyces macroporosus</name>
    <dbReference type="NCBI Taxonomy" id="261099"/>
    <lineage>
        <taxon>Eukaryota</taxon>
        <taxon>Fungi</taxon>
        <taxon>Fungi incertae sedis</taxon>
        <taxon>Chytridiomycota</taxon>
        <taxon>Chytridiomycota incertae sedis</taxon>
        <taxon>Chytridiomycetes</taxon>
        <taxon>Rhizophydiales</taxon>
        <taxon>Terramycetaceae</taxon>
        <taxon>Boothiomyces</taxon>
    </lineage>
</organism>
<gene>
    <name evidence="16" type="ORF">HK103_000662</name>
</gene>
<dbReference type="EMBL" id="JADGKB010000011">
    <property type="protein sequence ID" value="KAJ3260520.1"/>
    <property type="molecule type" value="Genomic_DNA"/>
</dbReference>
<keyword evidence="12" id="KW-0238">DNA-binding</keyword>
<evidence type="ECO:0000256" key="12">
    <source>
        <dbReference type="ARBA" id="ARBA00023125"/>
    </source>
</evidence>
<evidence type="ECO:0000256" key="3">
    <source>
        <dbReference type="ARBA" id="ARBA00004574"/>
    </source>
</evidence>
<feature type="region of interest" description="Disordered" evidence="15">
    <location>
        <begin position="263"/>
        <end position="329"/>
    </location>
</feature>
<keyword evidence="9" id="KW-0833">Ubl conjugation pathway</keyword>
<feature type="compositionally biased region" description="Gly residues" evidence="15">
    <location>
        <begin position="120"/>
        <end position="130"/>
    </location>
</feature>
<accession>A0AAD5Y7I0</accession>
<protein>
    <recommendedName>
        <fullName evidence="5">RNA polymerase II degradation factor 1</fullName>
    </recommendedName>
</protein>
<feature type="region of interest" description="Disordered" evidence="15">
    <location>
        <begin position="593"/>
        <end position="636"/>
    </location>
</feature>
<keyword evidence="14" id="KW-0539">Nucleus</keyword>
<evidence type="ECO:0000256" key="15">
    <source>
        <dbReference type="SAM" id="MobiDB-lite"/>
    </source>
</evidence>
<evidence type="ECO:0000256" key="10">
    <source>
        <dbReference type="ARBA" id="ARBA00022843"/>
    </source>
</evidence>
<dbReference type="GO" id="GO:0003677">
    <property type="term" value="F:DNA binding"/>
    <property type="evidence" value="ECO:0007669"/>
    <property type="project" value="UniProtKB-KW"/>
</dbReference>
<dbReference type="GO" id="GO:0000781">
    <property type="term" value="C:chromosome, telomeric region"/>
    <property type="evidence" value="ECO:0007669"/>
    <property type="project" value="UniProtKB-SubCell"/>
</dbReference>
<dbReference type="GO" id="GO:0005634">
    <property type="term" value="C:nucleus"/>
    <property type="evidence" value="ECO:0007669"/>
    <property type="project" value="UniProtKB-SubCell"/>
</dbReference>
<keyword evidence="10" id="KW-0832">Ubl conjugation</keyword>
<evidence type="ECO:0000313" key="17">
    <source>
        <dbReference type="Proteomes" id="UP001210925"/>
    </source>
</evidence>
<evidence type="ECO:0000256" key="9">
    <source>
        <dbReference type="ARBA" id="ARBA00022786"/>
    </source>
</evidence>
<feature type="compositionally biased region" description="Low complexity" evidence="15">
    <location>
        <begin position="649"/>
        <end position="665"/>
    </location>
</feature>
<comment type="caution">
    <text evidence="16">The sequence shown here is derived from an EMBL/GenBank/DDBJ whole genome shotgun (WGS) entry which is preliminary data.</text>
</comment>
<evidence type="ECO:0000256" key="6">
    <source>
        <dbReference type="ARBA" id="ARBA00022454"/>
    </source>
</evidence>
<evidence type="ECO:0000256" key="5">
    <source>
        <dbReference type="ARBA" id="ARBA00020536"/>
    </source>
</evidence>
<feature type="region of interest" description="Disordered" evidence="15">
    <location>
        <begin position="109"/>
        <end position="158"/>
    </location>
</feature>
<evidence type="ECO:0000256" key="13">
    <source>
        <dbReference type="ARBA" id="ARBA00023204"/>
    </source>
</evidence>
<sequence>MFPLNFLLHKQIRSIVDLTPVTSNKSQLKPSDEELRKYQKDVATLKGIFENWTEMDLIALLEEVNGDVTLAASRISEGFPYFLISGQAEQWKDGKKNKKEKPKKEINYRYQENNSIRGSSRGGRGGGRGGRGGRHSGIPHGGEKSSAEAATPAEPQDTWGMVEPEATVANTEDWSQTAVKVNEKEWNEKSQDVDVLERETEKLTITKKSITVVKAGKGSTPVKVTKTTNWASIVKGPEPVQPAPAPEPVVQVKKVVKVQKSKEVIQEPEAVAPPKEASPAQPTAPSPKAKQQPSPKPAFNDQDSEQTVTVQTQPETQLPPGLNHQRIGQRKLKQETGVVMPPSNPVLANSGVQFGSFGAKTETESKPNPKSPERAEEFTQFNGKPAQPEAVPAGFGAPGMGHFQPPFGMNGLGAMEYTPMMYDNEHRQQMGYFVPEYGNKYQDGSQASTLNQSQSPATQHSTETAQTAHTAHLPQHSYQGGYPYYPYYMHNQFQQPYQAPVYGYNAKPGYGQFSAPAAGVQPGSASPAAANAQTAKTVPSVTGGLTSGFGMMPGNAYPYGSPIYPAYEDLGGMDYKYGAQHNYQNFSGAAPTKEFKQTAPNSKTRNVRPGFDSKLQQSAANPAPQGQVPQSYYGNQPQQFGMPYMMQYQQPQQGYGNPNQRQNGYWNNGQN</sequence>
<proteinExistence type="inferred from homology"/>
<dbReference type="AlphaFoldDB" id="A0AAD5Y7I0"/>
<evidence type="ECO:0000313" key="16">
    <source>
        <dbReference type="EMBL" id="KAJ3260520.1"/>
    </source>
</evidence>
<feature type="compositionally biased region" description="Polar residues" evidence="15">
    <location>
        <begin position="443"/>
        <end position="469"/>
    </location>
</feature>
<dbReference type="InterPro" id="IPR041803">
    <property type="entry name" value="DEF1_CUE"/>
</dbReference>
<feature type="region of interest" description="Disordered" evidence="15">
    <location>
        <begin position="443"/>
        <end position="470"/>
    </location>
</feature>
<keyword evidence="6" id="KW-0158">Chromosome</keyword>
<keyword evidence="8" id="KW-0227">DNA damage</keyword>
<evidence type="ECO:0000256" key="14">
    <source>
        <dbReference type="ARBA" id="ARBA00023242"/>
    </source>
</evidence>
<keyword evidence="13" id="KW-0234">DNA repair</keyword>
<keyword evidence="17" id="KW-1185">Reference proteome</keyword>
<comment type="similarity">
    <text evidence="4">Belongs to the DEF1 family.</text>
</comment>
<evidence type="ECO:0000256" key="8">
    <source>
        <dbReference type="ARBA" id="ARBA00022763"/>
    </source>
</evidence>
<dbReference type="CDD" id="cd14368">
    <property type="entry name" value="CUE_DEF1_like"/>
    <property type="match status" value="1"/>
</dbReference>
<evidence type="ECO:0000256" key="1">
    <source>
        <dbReference type="ARBA" id="ARBA00004123"/>
    </source>
</evidence>
<comment type="subcellular location">
    <subcellularLocation>
        <location evidence="3">Chromosome</location>
        <location evidence="3">Telomere</location>
    </subcellularLocation>
    <subcellularLocation>
        <location evidence="2">Cytoplasm</location>
    </subcellularLocation>
    <subcellularLocation>
        <location evidence="1">Nucleus</location>
    </subcellularLocation>
</comment>
<name>A0AAD5Y7I0_9FUNG</name>
<dbReference type="Proteomes" id="UP001210925">
    <property type="component" value="Unassembled WGS sequence"/>
</dbReference>
<evidence type="ECO:0000256" key="4">
    <source>
        <dbReference type="ARBA" id="ARBA00005491"/>
    </source>
</evidence>
<evidence type="ECO:0000256" key="11">
    <source>
        <dbReference type="ARBA" id="ARBA00022895"/>
    </source>
</evidence>